<dbReference type="RefSeq" id="WP_248254369.1">
    <property type="nucleotide sequence ID" value="NZ_JAIWJX010000002.1"/>
</dbReference>
<dbReference type="Proteomes" id="UP001139011">
    <property type="component" value="Unassembled WGS sequence"/>
</dbReference>
<reference evidence="1" key="1">
    <citation type="submission" date="2021-09" db="EMBL/GenBank/DDBJ databases">
        <title>Genome analysis of Fictibacillus sp. KIGAM418 isolated from marine sediment.</title>
        <authorList>
            <person name="Seo M.-J."/>
            <person name="Cho E.-S."/>
            <person name="Hwang C.Y."/>
        </authorList>
    </citation>
    <scope>NUCLEOTIDE SEQUENCE</scope>
    <source>
        <strain evidence="1">KIGAM418</strain>
    </source>
</reference>
<accession>A0A9X2BEL8</accession>
<dbReference type="AlphaFoldDB" id="A0A9X2BEL8"/>
<evidence type="ECO:0000313" key="1">
    <source>
        <dbReference type="EMBL" id="MCK6259164.1"/>
    </source>
</evidence>
<comment type="caution">
    <text evidence="1">The sequence shown here is derived from an EMBL/GenBank/DDBJ whole genome shotgun (WGS) entry which is preliminary data.</text>
</comment>
<dbReference type="EMBL" id="JAIWJX010000002">
    <property type="protein sequence ID" value="MCK6259164.1"/>
    <property type="molecule type" value="Genomic_DNA"/>
</dbReference>
<name>A0A9X2BEL8_9BACL</name>
<protein>
    <submittedName>
        <fullName evidence="1">Uncharacterized protein</fullName>
    </submittedName>
</protein>
<sequence>MKRKLRALYQSMLTGRLARCSDPQHEDAILVEDDYLDNYKTQIFSGLTNLSIYQT</sequence>
<gene>
    <name evidence="1" type="ORF">LCY76_21560</name>
</gene>
<proteinExistence type="predicted"/>
<keyword evidence="2" id="KW-1185">Reference proteome</keyword>
<evidence type="ECO:0000313" key="2">
    <source>
        <dbReference type="Proteomes" id="UP001139011"/>
    </source>
</evidence>
<organism evidence="1 2">
    <name type="scientific">Fictibacillus marinisediminis</name>
    <dbReference type="NCBI Taxonomy" id="2878389"/>
    <lineage>
        <taxon>Bacteria</taxon>
        <taxon>Bacillati</taxon>
        <taxon>Bacillota</taxon>
        <taxon>Bacilli</taxon>
        <taxon>Bacillales</taxon>
        <taxon>Fictibacillaceae</taxon>
        <taxon>Fictibacillus</taxon>
    </lineage>
</organism>